<protein>
    <recommendedName>
        <fullName evidence="3">AMP-dependent synthetase/ligase domain-containing protein</fullName>
    </recommendedName>
</protein>
<organism evidence="1 2">
    <name type="scientific">Mediterraneibacter gnavus</name>
    <name type="common">Ruminococcus gnavus</name>
    <dbReference type="NCBI Taxonomy" id="33038"/>
    <lineage>
        <taxon>Bacteria</taxon>
        <taxon>Bacillati</taxon>
        <taxon>Bacillota</taxon>
        <taxon>Clostridia</taxon>
        <taxon>Lachnospirales</taxon>
        <taxon>Lachnospiraceae</taxon>
        <taxon>Mediterraneibacter</taxon>
    </lineage>
</organism>
<comment type="caution">
    <text evidence="1">The sequence shown here is derived from an EMBL/GenBank/DDBJ whole genome shotgun (WGS) entry which is preliminary data.</text>
</comment>
<sequence length="37" mass="4158">NNPAIIDKETIITYEEMNGMANQMANYLKQQGIQKGS</sequence>
<proteinExistence type="predicted"/>
<evidence type="ECO:0000313" key="1">
    <source>
        <dbReference type="EMBL" id="RGM11495.1"/>
    </source>
</evidence>
<evidence type="ECO:0008006" key="3">
    <source>
        <dbReference type="Google" id="ProtNLM"/>
    </source>
</evidence>
<dbReference type="Proteomes" id="UP000260808">
    <property type="component" value="Unassembled WGS sequence"/>
</dbReference>
<name>A0A3E4UME6_MEDGN</name>
<evidence type="ECO:0000313" key="2">
    <source>
        <dbReference type="Proteomes" id="UP000260808"/>
    </source>
</evidence>
<dbReference type="AlphaFoldDB" id="A0A3E4UME6"/>
<dbReference type="EMBL" id="QSSX01000174">
    <property type="protein sequence ID" value="RGM11495.1"/>
    <property type="molecule type" value="Genomic_DNA"/>
</dbReference>
<dbReference type="SUPFAM" id="SSF56801">
    <property type="entry name" value="Acetyl-CoA synthetase-like"/>
    <property type="match status" value="1"/>
</dbReference>
<dbReference type="Gene3D" id="3.40.50.12780">
    <property type="entry name" value="N-terminal domain of ligase-like"/>
    <property type="match status" value="1"/>
</dbReference>
<gene>
    <name evidence="1" type="ORF">DXC31_19285</name>
</gene>
<dbReference type="InterPro" id="IPR042099">
    <property type="entry name" value="ANL_N_sf"/>
</dbReference>
<accession>A0A3E4UME6</accession>
<feature type="non-terminal residue" evidence="1">
    <location>
        <position position="1"/>
    </location>
</feature>
<reference evidence="1 2" key="1">
    <citation type="submission" date="2018-08" db="EMBL/GenBank/DDBJ databases">
        <title>A genome reference for cultivated species of the human gut microbiota.</title>
        <authorList>
            <person name="Zou Y."/>
            <person name="Xue W."/>
            <person name="Luo G."/>
        </authorList>
    </citation>
    <scope>NUCLEOTIDE SEQUENCE [LARGE SCALE GENOMIC DNA]</scope>
    <source>
        <strain evidence="1 2">TF01-20-2</strain>
    </source>
</reference>